<dbReference type="InterPro" id="IPR029063">
    <property type="entry name" value="SAM-dependent_MTases_sf"/>
</dbReference>
<sequence length="437" mass="48642">MADTTRLTRSGEAPLLPTFTPDASSRARPALGGGIPVRILRRLLARLQFGHLTVVLPDGGTLEATGREPGETGVMVIHRWRALLRIATGGDIGFADAHIDGDWSTPDLTALIRLLASNTDALRGAIRGGLAARLLFRLRHALNANSRRGSRRNITFHYDLGNDFYRLWLDGSMLYSSGIYAAPDEPLERAQQRKVDRILDLLGAGPGERVLEIGCGWGTLAAEIAARGAHVTGLTISPSQAVHARANVAERGGAEQVEIRLEDYRDVTGTYDRIVSIEMIEAVGEAYWPVYFRTIRDRLAPGGAALLQVITIAEDRFDDYRRDTDFIQRHIFPGGFLPSKTVLRQQIAAAGLTLVHEECFGRSYASTLAAWRTRFHAAWERIEALPAADDEPPHRRRRGFDDRFRRLWDYYLCYCEAGFLEGTIDVGLYRIEHGDNR</sequence>
<dbReference type="EC" id="2.1.1.79" evidence="8"/>
<evidence type="ECO:0000256" key="3">
    <source>
        <dbReference type="ARBA" id="ARBA00022679"/>
    </source>
</evidence>
<dbReference type="GO" id="GO:0032259">
    <property type="term" value="P:methylation"/>
    <property type="evidence" value="ECO:0007669"/>
    <property type="project" value="UniProtKB-KW"/>
</dbReference>
<dbReference type="OrthoDB" id="9782855at2"/>
<dbReference type="PANTHER" id="PTHR43667">
    <property type="entry name" value="CYCLOPROPANE-FATTY-ACYL-PHOSPHOLIPID SYNTHASE"/>
    <property type="match status" value="1"/>
</dbReference>
<evidence type="ECO:0000256" key="5">
    <source>
        <dbReference type="ARBA" id="ARBA00023098"/>
    </source>
</evidence>
<dbReference type="InterPro" id="IPR003333">
    <property type="entry name" value="CMAS"/>
</dbReference>
<comment type="caution">
    <text evidence="8">The sequence shown here is derived from an EMBL/GenBank/DDBJ whole genome shotgun (WGS) entry which is preliminary data.</text>
</comment>
<evidence type="ECO:0000256" key="2">
    <source>
        <dbReference type="ARBA" id="ARBA00022603"/>
    </source>
</evidence>
<evidence type="ECO:0000256" key="1">
    <source>
        <dbReference type="ARBA" id="ARBA00010815"/>
    </source>
</evidence>
<dbReference type="GO" id="GO:0008825">
    <property type="term" value="F:cyclopropane-fatty-acyl-phospholipid synthase activity"/>
    <property type="evidence" value="ECO:0007669"/>
    <property type="project" value="UniProtKB-EC"/>
</dbReference>
<evidence type="ECO:0000313" key="9">
    <source>
        <dbReference type="Proteomes" id="UP000094622"/>
    </source>
</evidence>
<evidence type="ECO:0000256" key="7">
    <source>
        <dbReference type="SAM" id="MobiDB-lite"/>
    </source>
</evidence>
<proteinExistence type="inferred from homology"/>
<reference evidence="8 9" key="1">
    <citation type="submission" date="2016-07" db="EMBL/GenBank/DDBJ databases">
        <title>Draft Genome Sequence of Methylobrevis pamukkalensis PK2.</title>
        <authorList>
            <person name="Vasilenko O.V."/>
            <person name="Doronina N.V."/>
            <person name="Shmareva M.N."/>
            <person name="Tarlachkov S.V."/>
            <person name="Mustakhimov I."/>
            <person name="Trotsenko Y.A."/>
        </authorList>
    </citation>
    <scope>NUCLEOTIDE SEQUENCE [LARGE SCALE GENOMIC DNA]</scope>
    <source>
        <strain evidence="8 9">PK2</strain>
    </source>
</reference>
<feature type="region of interest" description="Disordered" evidence="7">
    <location>
        <begin position="1"/>
        <end position="24"/>
    </location>
</feature>
<comment type="similarity">
    <text evidence="1">Belongs to the CFA/CMAS family.</text>
</comment>
<feature type="active site" evidence="6">
    <location>
        <position position="415"/>
    </location>
</feature>
<dbReference type="RefSeq" id="WP_083255453.1">
    <property type="nucleotide sequence ID" value="NZ_MCRJ01000010.1"/>
</dbReference>
<keyword evidence="2 8" id="KW-0489">Methyltransferase</keyword>
<gene>
    <name evidence="8" type="primary">cfa_2</name>
    <name evidence="8" type="ORF">A6302_00678</name>
</gene>
<dbReference type="PIRSF" id="PIRSF003085">
    <property type="entry name" value="CMAS"/>
    <property type="match status" value="1"/>
</dbReference>
<dbReference type="PATRIC" id="fig|1439726.3.peg.716"/>
<dbReference type="InterPro" id="IPR050723">
    <property type="entry name" value="CFA/CMAS"/>
</dbReference>
<dbReference type="CDD" id="cd02440">
    <property type="entry name" value="AdoMet_MTases"/>
    <property type="match status" value="1"/>
</dbReference>
<dbReference type="AlphaFoldDB" id="A0A1E3H832"/>
<dbReference type="SUPFAM" id="SSF53335">
    <property type="entry name" value="S-adenosyl-L-methionine-dependent methyltransferases"/>
    <property type="match status" value="1"/>
</dbReference>
<dbReference type="GO" id="GO:0008610">
    <property type="term" value="P:lipid biosynthetic process"/>
    <property type="evidence" value="ECO:0007669"/>
    <property type="project" value="InterPro"/>
</dbReference>
<evidence type="ECO:0000256" key="6">
    <source>
        <dbReference type="PIRSR" id="PIRSR003085-1"/>
    </source>
</evidence>
<dbReference type="EMBL" id="MCRJ01000010">
    <property type="protein sequence ID" value="ODN71946.1"/>
    <property type="molecule type" value="Genomic_DNA"/>
</dbReference>
<keyword evidence="5" id="KW-0443">Lipid metabolism</keyword>
<protein>
    <submittedName>
        <fullName evidence="8">Cyclopropane-fatty-acyl-phospholipid synthase</fullName>
        <ecNumber evidence="8">2.1.1.79</ecNumber>
    </submittedName>
</protein>
<dbReference type="Proteomes" id="UP000094622">
    <property type="component" value="Unassembled WGS sequence"/>
</dbReference>
<dbReference type="Pfam" id="PF02353">
    <property type="entry name" value="CMAS"/>
    <property type="match status" value="1"/>
</dbReference>
<name>A0A1E3H832_9HYPH</name>
<evidence type="ECO:0000256" key="4">
    <source>
        <dbReference type="ARBA" id="ARBA00022691"/>
    </source>
</evidence>
<keyword evidence="4" id="KW-0949">S-adenosyl-L-methionine</keyword>
<accession>A0A1E3H832</accession>
<keyword evidence="3 8" id="KW-0808">Transferase</keyword>
<keyword evidence="9" id="KW-1185">Reference proteome</keyword>
<organism evidence="8 9">
    <name type="scientific">Methylobrevis pamukkalensis</name>
    <dbReference type="NCBI Taxonomy" id="1439726"/>
    <lineage>
        <taxon>Bacteria</taxon>
        <taxon>Pseudomonadati</taxon>
        <taxon>Pseudomonadota</taxon>
        <taxon>Alphaproteobacteria</taxon>
        <taxon>Hyphomicrobiales</taxon>
        <taxon>Pleomorphomonadaceae</taxon>
        <taxon>Methylobrevis</taxon>
    </lineage>
</organism>
<dbReference type="Gene3D" id="3.40.50.150">
    <property type="entry name" value="Vaccinia Virus protein VP39"/>
    <property type="match status" value="1"/>
</dbReference>
<dbReference type="PANTHER" id="PTHR43667:SF2">
    <property type="entry name" value="FATTY ACID C-METHYL TRANSFERASE"/>
    <property type="match status" value="1"/>
</dbReference>
<evidence type="ECO:0000313" key="8">
    <source>
        <dbReference type="EMBL" id="ODN71946.1"/>
    </source>
</evidence>